<evidence type="ECO:0000313" key="3">
    <source>
        <dbReference type="Proteomes" id="UP000658720"/>
    </source>
</evidence>
<feature type="signal peptide" evidence="1">
    <location>
        <begin position="1"/>
        <end position="23"/>
    </location>
</feature>
<feature type="chain" id="PRO_5045165436" evidence="1">
    <location>
        <begin position="24"/>
        <end position="138"/>
    </location>
</feature>
<evidence type="ECO:0000256" key="1">
    <source>
        <dbReference type="SAM" id="SignalP"/>
    </source>
</evidence>
<sequence>MKAIAFVASVFLTAVPLSLPVLAGNEDPLFINLTTDQAHRSTMAIGFSQAQLERGHPLTIFLNDQGILLASKAKADQYQEQQATLRAIMKKGGLVIACPACMKKYGISESDLLEGIKVGNPALTGEALFQDDTKTLSW</sequence>
<dbReference type="EMBL" id="JADEVV010000002">
    <property type="protein sequence ID" value="MBE9252476.1"/>
    <property type="molecule type" value="Genomic_DNA"/>
</dbReference>
<organism evidence="2 3">
    <name type="scientific">Synechocystis salina LEGE 00031</name>
    <dbReference type="NCBI Taxonomy" id="1828736"/>
    <lineage>
        <taxon>Bacteria</taxon>
        <taxon>Bacillati</taxon>
        <taxon>Cyanobacteriota</taxon>
        <taxon>Cyanophyceae</taxon>
        <taxon>Synechococcales</taxon>
        <taxon>Merismopediaceae</taxon>
        <taxon>Synechocystis</taxon>
    </lineage>
</organism>
<dbReference type="Gene3D" id="3.40.1260.10">
    <property type="entry name" value="DsrEFH-like"/>
    <property type="match status" value="1"/>
</dbReference>
<name>A0ABR9VN33_9SYNC</name>
<dbReference type="InterPro" id="IPR003787">
    <property type="entry name" value="Sulphur_relay_DsrE/F-like"/>
</dbReference>
<dbReference type="Proteomes" id="UP000658720">
    <property type="component" value="Unassembled WGS sequence"/>
</dbReference>
<accession>A0ABR9VN33</accession>
<reference evidence="2 3" key="1">
    <citation type="submission" date="2020-10" db="EMBL/GenBank/DDBJ databases">
        <authorList>
            <person name="Castelo-Branco R."/>
            <person name="Eusebio N."/>
            <person name="Adriana R."/>
            <person name="Vieira A."/>
            <person name="Brugerolle De Fraissinette N."/>
            <person name="Rezende De Castro R."/>
            <person name="Schneider M.P."/>
            <person name="Vasconcelos V."/>
            <person name="Leao P.N."/>
        </authorList>
    </citation>
    <scope>NUCLEOTIDE SEQUENCE [LARGE SCALE GENOMIC DNA]</scope>
    <source>
        <strain evidence="2 3">LEGE 00031</strain>
    </source>
</reference>
<dbReference type="SUPFAM" id="SSF75169">
    <property type="entry name" value="DsrEFH-like"/>
    <property type="match status" value="1"/>
</dbReference>
<proteinExistence type="predicted"/>
<gene>
    <name evidence="2" type="ORF">IQ217_01125</name>
</gene>
<dbReference type="InterPro" id="IPR027396">
    <property type="entry name" value="DsrEFH-like"/>
</dbReference>
<dbReference type="RefSeq" id="WP_194018607.1">
    <property type="nucleotide sequence ID" value="NZ_JADEVV010000002.1"/>
</dbReference>
<keyword evidence="1" id="KW-0732">Signal</keyword>
<dbReference type="Pfam" id="PF02635">
    <property type="entry name" value="DsrE"/>
    <property type="match status" value="1"/>
</dbReference>
<comment type="caution">
    <text evidence="2">The sequence shown here is derived from an EMBL/GenBank/DDBJ whole genome shotgun (WGS) entry which is preliminary data.</text>
</comment>
<keyword evidence="3" id="KW-1185">Reference proteome</keyword>
<protein>
    <submittedName>
        <fullName evidence="2">DsrE family protein</fullName>
    </submittedName>
</protein>
<evidence type="ECO:0000313" key="2">
    <source>
        <dbReference type="EMBL" id="MBE9252476.1"/>
    </source>
</evidence>